<gene>
    <name evidence="2" type="ORF">H5410_025811</name>
</gene>
<reference evidence="2 3" key="1">
    <citation type="submission" date="2020-09" db="EMBL/GenBank/DDBJ databases">
        <title>De no assembly of potato wild relative species, Solanum commersonii.</title>
        <authorList>
            <person name="Cho K."/>
        </authorList>
    </citation>
    <scope>NUCLEOTIDE SEQUENCE [LARGE SCALE GENOMIC DNA]</scope>
    <source>
        <strain evidence="2">LZ3.2</strain>
        <tissue evidence="2">Leaf</tissue>
    </source>
</reference>
<protein>
    <recommendedName>
        <fullName evidence="1">F-box domain-containing protein</fullName>
    </recommendedName>
</protein>
<dbReference type="Proteomes" id="UP000824120">
    <property type="component" value="Chromosome 5"/>
</dbReference>
<name>A0A9J5YX32_SOLCO</name>
<evidence type="ECO:0000259" key="1">
    <source>
        <dbReference type="PROSITE" id="PS50181"/>
    </source>
</evidence>
<dbReference type="CDD" id="cd09917">
    <property type="entry name" value="F-box_SF"/>
    <property type="match status" value="1"/>
</dbReference>
<keyword evidence="3" id="KW-1185">Reference proteome</keyword>
<dbReference type="PANTHER" id="PTHR31639:SF151">
    <property type="entry name" value="F-BOX DOMAIN-CONTAINING PROTEIN"/>
    <property type="match status" value="1"/>
</dbReference>
<dbReference type="AlphaFoldDB" id="A0A9J5YX32"/>
<dbReference type="Pfam" id="PF00646">
    <property type="entry name" value="F-box"/>
    <property type="match status" value="1"/>
</dbReference>
<organism evidence="2 3">
    <name type="scientific">Solanum commersonii</name>
    <name type="common">Commerson's wild potato</name>
    <name type="synonym">Commerson's nightshade</name>
    <dbReference type="NCBI Taxonomy" id="4109"/>
    <lineage>
        <taxon>Eukaryota</taxon>
        <taxon>Viridiplantae</taxon>
        <taxon>Streptophyta</taxon>
        <taxon>Embryophyta</taxon>
        <taxon>Tracheophyta</taxon>
        <taxon>Spermatophyta</taxon>
        <taxon>Magnoliopsida</taxon>
        <taxon>eudicotyledons</taxon>
        <taxon>Gunneridae</taxon>
        <taxon>Pentapetalae</taxon>
        <taxon>asterids</taxon>
        <taxon>lamiids</taxon>
        <taxon>Solanales</taxon>
        <taxon>Solanaceae</taxon>
        <taxon>Solanoideae</taxon>
        <taxon>Solaneae</taxon>
        <taxon>Solanum</taxon>
    </lineage>
</organism>
<evidence type="ECO:0000313" key="3">
    <source>
        <dbReference type="Proteomes" id="UP000824120"/>
    </source>
</evidence>
<accession>A0A9J5YX32</accession>
<dbReference type="PROSITE" id="PS50181">
    <property type="entry name" value="FBOX"/>
    <property type="match status" value="1"/>
</dbReference>
<dbReference type="PANTHER" id="PTHR31639">
    <property type="entry name" value="F-BOX PROTEIN-LIKE"/>
    <property type="match status" value="1"/>
</dbReference>
<dbReference type="InterPro" id="IPR036047">
    <property type="entry name" value="F-box-like_dom_sf"/>
</dbReference>
<comment type="caution">
    <text evidence="2">The sequence shown here is derived from an EMBL/GenBank/DDBJ whole genome shotgun (WGS) entry which is preliminary data.</text>
</comment>
<feature type="domain" description="F-box" evidence="1">
    <location>
        <begin position="198"/>
        <end position="246"/>
    </location>
</feature>
<proteinExistence type="predicted"/>
<dbReference type="SUPFAM" id="SSF81383">
    <property type="entry name" value="F-box domain"/>
    <property type="match status" value="1"/>
</dbReference>
<dbReference type="InterPro" id="IPR001810">
    <property type="entry name" value="F-box_dom"/>
</dbReference>
<evidence type="ECO:0000313" key="2">
    <source>
        <dbReference type="EMBL" id="KAG5604319.1"/>
    </source>
</evidence>
<sequence>MDPKHMAQAPMKVIDCTSLNCISVPDMNQLKKVHVSCEISTYVQTIEIKARNLLEFSLFNSLAPMKVDLCSCTKLQVLNLNCANIPQEVPSIKSLSLPLCKGLNKIKIMSPELESLSLIDLDDAFIVTPNLGLFNLFDSFKLLSYFHPRTLLVRMNSDALKMKGKKAKEQREATKELKHSIHMVKAPSVLDKEPSLTLPTKVKLPSDIGQKILSCLNPKERATTCLVSRNWHDMITSLDDRKFVQTHSANKYCRYCCRYKCASCSDCHYLRPVIVKLAADNTTLTEFYLSKEISMILSQFSPVDFELRLLTVLHLKYCRVNENDIKDIFPCLKEIYFDLVDIDLSTFSEFISNCPSIVEFTLICRCYHVPTLNWDYLSFSVPHQNQLKKVHVTCSRNYPQKVEIKARNLVEFHLFNKSAKLEVDLCVCTKLQVLNLDSAYIPSVKSLSLPLRKELNKIKIMRPVLKTLRLIVLDDALVVNPNLRWFKIFDSFTFQNSCALVCSKIMEVKIGLKNSRAIICFNDMLPLETDTTESKELISHFGNLQSKVEPLRIKHINVEIPMSRIPRYESLIDEIFSYFHLQTLLVRVNSDELMYNNFIQVLLDELKDWERELETGKRRTSIREAPFTTSFIWTVYRQTAFVVIVISFV</sequence>
<dbReference type="EMBL" id="JACXVP010000005">
    <property type="protein sequence ID" value="KAG5604319.1"/>
    <property type="molecule type" value="Genomic_DNA"/>
</dbReference>
<dbReference type="SUPFAM" id="SSF52047">
    <property type="entry name" value="RNI-like"/>
    <property type="match status" value="1"/>
</dbReference>
<dbReference type="SMART" id="SM00256">
    <property type="entry name" value="FBOX"/>
    <property type="match status" value="1"/>
</dbReference>